<organism evidence="1 2">
    <name type="scientific">Durusdinium trenchii</name>
    <dbReference type="NCBI Taxonomy" id="1381693"/>
    <lineage>
        <taxon>Eukaryota</taxon>
        <taxon>Sar</taxon>
        <taxon>Alveolata</taxon>
        <taxon>Dinophyceae</taxon>
        <taxon>Suessiales</taxon>
        <taxon>Symbiodiniaceae</taxon>
        <taxon>Durusdinium</taxon>
    </lineage>
</organism>
<feature type="non-terminal residue" evidence="1">
    <location>
        <position position="1"/>
    </location>
</feature>
<name>A0ABP0M6S5_9DINO</name>
<protein>
    <submittedName>
        <fullName evidence="1">Uncharacterized protein</fullName>
    </submittedName>
</protein>
<evidence type="ECO:0000313" key="1">
    <source>
        <dbReference type="EMBL" id="CAK9045905.1"/>
    </source>
</evidence>
<accession>A0ABP0M6S5</accession>
<reference evidence="1 2" key="1">
    <citation type="submission" date="2024-02" db="EMBL/GenBank/DDBJ databases">
        <authorList>
            <person name="Chen Y."/>
            <person name="Shah S."/>
            <person name="Dougan E. K."/>
            <person name="Thang M."/>
            <person name="Chan C."/>
        </authorList>
    </citation>
    <scope>NUCLEOTIDE SEQUENCE [LARGE SCALE GENOMIC DNA]</scope>
</reference>
<evidence type="ECO:0000313" key="2">
    <source>
        <dbReference type="Proteomes" id="UP001642464"/>
    </source>
</evidence>
<keyword evidence="2" id="KW-1185">Reference proteome</keyword>
<dbReference type="Proteomes" id="UP001642464">
    <property type="component" value="Unassembled WGS sequence"/>
</dbReference>
<gene>
    <name evidence="1" type="ORF">SCF082_LOCUS25907</name>
</gene>
<dbReference type="EMBL" id="CAXAMM010019524">
    <property type="protein sequence ID" value="CAK9045905.1"/>
    <property type="molecule type" value="Genomic_DNA"/>
</dbReference>
<sequence>ERDVLQDAQRRVGACADVATRLLVLNGEEIPKRYKDISESRKPCARVWQNAQRLVTDLPSAALPLKSCGPLVALAYPERVARRGKNGRFVLRDGSRCSVKDPLLQEQEFLAVARVFKHVVTMAAPLSTAEAVHLLGDG</sequence>
<proteinExistence type="predicted"/>
<comment type="caution">
    <text evidence="1">The sequence shown here is derived from an EMBL/GenBank/DDBJ whole genome shotgun (WGS) entry which is preliminary data.</text>
</comment>